<keyword evidence="1" id="KW-0812">Transmembrane</keyword>
<dbReference type="AlphaFoldDB" id="A0A0F4LLP3"/>
<dbReference type="RefSeq" id="WP_045927399.1">
    <property type="nucleotide sequence ID" value="NZ_JBHSZS010000005.1"/>
</dbReference>
<gene>
    <name evidence="2" type="ORF">JF76_01660</name>
</gene>
<evidence type="ECO:0000313" key="2">
    <source>
        <dbReference type="EMBL" id="KJY59204.1"/>
    </source>
</evidence>
<dbReference type="PATRIC" id="fig|1218493.3.peg.176"/>
<protein>
    <submittedName>
        <fullName evidence="2">Uncharacterized protein</fullName>
    </submittedName>
</protein>
<feature type="transmembrane region" description="Helical" evidence="1">
    <location>
        <begin position="20"/>
        <end position="38"/>
    </location>
</feature>
<comment type="caution">
    <text evidence="2">The sequence shown here is derived from an EMBL/GenBank/DDBJ whole genome shotgun (WGS) entry which is preliminary data.</text>
</comment>
<dbReference type="EMBL" id="JXBY01000002">
    <property type="protein sequence ID" value="KJY59204.1"/>
    <property type="molecule type" value="Genomic_DNA"/>
</dbReference>
<dbReference type="OrthoDB" id="2320897at2"/>
<reference evidence="2 3" key="1">
    <citation type="submission" date="2014-12" db="EMBL/GenBank/DDBJ databases">
        <title>Comparative genomics of the lactic acid bacteria isolated from the honey bee gut.</title>
        <authorList>
            <person name="Ellegaard K.M."/>
            <person name="Tamarit D."/>
            <person name="Javelind E."/>
            <person name="Olofsson T."/>
            <person name="Andersson S.G."/>
            <person name="Vasquez A."/>
        </authorList>
    </citation>
    <scope>NUCLEOTIDE SEQUENCE [LARGE SCALE GENOMIC DNA]</scope>
    <source>
        <strain evidence="2 3">Biut2</strain>
    </source>
</reference>
<feature type="transmembrane region" description="Helical" evidence="1">
    <location>
        <begin position="70"/>
        <end position="94"/>
    </location>
</feature>
<dbReference type="Proteomes" id="UP000033533">
    <property type="component" value="Unassembled WGS sequence"/>
</dbReference>
<keyword evidence="1" id="KW-1133">Transmembrane helix</keyword>
<feature type="transmembrane region" description="Helical" evidence="1">
    <location>
        <begin position="44"/>
        <end position="63"/>
    </location>
</feature>
<dbReference type="HOGENOM" id="CLU_2260182_0_0_9"/>
<sequence>MFKNQTTMKEQLLIDHGYKYLWFIVLGAFLLVLILPFFKSVDLSVGALGLLLSALAEVLKTFFQNRHITFIISLVLVWLLALIISVILFFYIMWASGNMLFVK</sequence>
<keyword evidence="1" id="KW-0472">Membrane</keyword>
<evidence type="ECO:0000256" key="1">
    <source>
        <dbReference type="SAM" id="Phobius"/>
    </source>
</evidence>
<evidence type="ECO:0000313" key="3">
    <source>
        <dbReference type="Proteomes" id="UP000033533"/>
    </source>
</evidence>
<accession>A0A0F4LLP3</accession>
<proteinExistence type="predicted"/>
<name>A0A0F4LLP3_9LACO</name>
<organism evidence="2 3">
    <name type="scientific">Lactobacillus kullabergensis</name>
    <dbReference type="NCBI Taxonomy" id="1218493"/>
    <lineage>
        <taxon>Bacteria</taxon>
        <taxon>Bacillati</taxon>
        <taxon>Bacillota</taxon>
        <taxon>Bacilli</taxon>
        <taxon>Lactobacillales</taxon>
        <taxon>Lactobacillaceae</taxon>
        <taxon>Lactobacillus</taxon>
    </lineage>
</organism>